<comment type="caution">
    <text evidence="1">The sequence shown here is derived from an EMBL/GenBank/DDBJ whole genome shotgun (WGS) entry which is preliminary data.</text>
</comment>
<sequence>MSLGLVNVTAFRVQIEEVDEDNWSGSEVVEEDLDVEGSYRNLAPLDLTGQPNSELAQARFANSSSSS</sequence>
<reference evidence="1 2" key="1">
    <citation type="journal article" date="2024" name="Plant Biotechnol. J.">
        <title>Genome and CRISPR/Cas9 system of a widespread forest tree (Populus alba) in the world.</title>
        <authorList>
            <person name="Liu Y.J."/>
            <person name="Jiang P.F."/>
            <person name="Han X.M."/>
            <person name="Li X.Y."/>
            <person name="Wang H.M."/>
            <person name="Wang Y.J."/>
            <person name="Wang X.X."/>
            <person name="Zeng Q.Y."/>
        </authorList>
    </citation>
    <scope>NUCLEOTIDE SEQUENCE [LARGE SCALE GENOMIC DNA]</scope>
    <source>
        <strain evidence="2">cv. PAL-ZL1</strain>
    </source>
</reference>
<proteinExistence type="predicted"/>
<accession>A0ACC4B447</accession>
<protein>
    <submittedName>
        <fullName evidence="1">Uncharacterized protein</fullName>
    </submittedName>
</protein>
<gene>
    <name evidence="1" type="ORF">D5086_023948</name>
</gene>
<dbReference type="Proteomes" id="UP000309997">
    <property type="component" value="Unassembled WGS sequence"/>
</dbReference>
<evidence type="ECO:0000313" key="1">
    <source>
        <dbReference type="EMBL" id="KAL3573335.1"/>
    </source>
</evidence>
<dbReference type="EMBL" id="RCHU02000013">
    <property type="protein sequence ID" value="KAL3573335.1"/>
    <property type="molecule type" value="Genomic_DNA"/>
</dbReference>
<name>A0ACC4B447_POPAL</name>
<keyword evidence="2" id="KW-1185">Reference proteome</keyword>
<evidence type="ECO:0000313" key="2">
    <source>
        <dbReference type="Proteomes" id="UP000309997"/>
    </source>
</evidence>
<organism evidence="1 2">
    <name type="scientific">Populus alba</name>
    <name type="common">White poplar</name>
    <dbReference type="NCBI Taxonomy" id="43335"/>
    <lineage>
        <taxon>Eukaryota</taxon>
        <taxon>Viridiplantae</taxon>
        <taxon>Streptophyta</taxon>
        <taxon>Embryophyta</taxon>
        <taxon>Tracheophyta</taxon>
        <taxon>Spermatophyta</taxon>
        <taxon>Magnoliopsida</taxon>
        <taxon>eudicotyledons</taxon>
        <taxon>Gunneridae</taxon>
        <taxon>Pentapetalae</taxon>
        <taxon>rosids</taxon>
        <taxon>fabids</taxon>
        <taxon>Malpighiales</taxon>
        <taxon>Salicaceae</taxon>
        <taxon>Saliceae</taxon>
        <taxon>Populus</taxon>
    </lineage>
</organism>